<dbReference type="Pfam" id="PF06962">
    <property type="entry name" value="rRNA_methylase"/>
    <property type="match status" value="1"/>
</dbReference>
<name>A0ABT3FXM1_9BACT</name>
<comment type="caution">
    <text evidence="1">The sequence shown here is derived from an EMBL/GenBank/DDBJ whole genome shotgun (WGS) entry which is preliminary data.</text>
</comment>
<reference evidence="1" key="1">
    <citation type="submission" date="2022-10" db="EMBL/GenBank/DDBJ databases">
        <title>Luteolibacter sp. GHJ8, whole genome shotgun sequencing project.</title>
        <authorList>
            <person name="Zhao G."/>
            <person name="Shen L."/>
        </authorList>
    </citation>
    <scope>NUCLEOTIDE SEQUENCE</scope>
    <source>
        <strain evidence="1">GHJ8</strain>
    </source>
</reference>
<dbReference type="InterPro" id="IPR010719">
    <property type="entry name" value="MnmM_MeTrfase"/>
</dbReference>
<keyword evidence="2" id="KW-1185">Reference proteome</keyword>
<protein>
    <submittedName>
        <fullName evidence="1">Methyltransferase domain-containing protein</fullName>
    </submittedName>
</protein>
<dbReference type="Proteomes" id="UP001165653">
    <property type="component" value="Unassembled WGS sequence"/>
</dbReference>
<dbReference type="GO" id="GO:0032259">
    <property type="term" value="P:methylation"/>
    <property type="evidence" value="ECO:0007669"/>
    <property type="project" value="UniProtKB-KW"/>
</dbReference>
<dbReference type="EMBL" id="JAPDDR010000001">
    <property type="protein sequence ID" value="MCW1912315.1"/>
    <property type="molecule type" value="Genomic_DNA"/>
</dbReference>
<dbReference type="RefSeq" id="WP_264510608.1">
    <property type="nucleotide sequence ID" value="NZ_JAPDDR010000001.1"/>
</dbReference>
<dbReference type="PANTHER" id="PTHR35276">
    <property type="entry name" value="S-ADENOSYL-L-METHIONINE-DEPENDENT METHYLTRANSFERASES SUPERFAMILY PROTEIN"/>
    <property type="match status" value="1"/>
</dbReference>
<evidence type="ECO:0000313" key="1">
    <source>
        <dbReference type="EMBL" id="MCW1912315.1"/>
    </source>
</evidence>
<accession>A0ABT3FXM1</accession>
<dbReference type="InterPro" id="IPR029063">
    <property type="entry name" value="SAM-dependent_MTases_sf"/>
</dbReference>
<dbReference type="SUPFAM" id="SSF53335">
    <property type="entry name" value="S-adenosyl-L-methionine-dependent methyltransferases"/>
    <property type="match status" value="1"/>
</dbReference>
<gene>
    <name evidence="1" type="ORF">OJ996_01940</name>
</gene>
<keyword evidence="1" id="KW-0489">Methyltransferase</keyword>
<dbReference type="CDD" id="cd02440">
    <property type="entry name" value="AdoMet_MTases"/>
    <property type="match status" value="1"/>
</dbReference>
<sequence length="188" mass="20025">MSDKRGMPASERPTVRAHRELASVLRPGDLAVDATAGNGHDTVFLAERVGERGRVIAFDIQAAAIESSRVRVVAQGLEGRVSFIHGSHGTLLDHVAAGSVAAVVFNLGYLPGGDHSLITQESETLLALDRAWESLKAGGLLAIVCYPGHPGGDRESEAVVRWSSGFGGEVIRREDTLRPAPFLVLLRK</sequence>
<proteinExistence type="predicted"/>
<dbReference type="GO" id="GO:0008168">
    <property type="term" value="F:methyltransferase activity"/>
    <property type="evidence" value="ECO:0007669"/>
    <property type="project" value="UniProtKB-KW"/>
</dbReference>
<dbReference type="Gene3D" id="3.40.50.150">
    <property type="entry name" value="Vaccinia Virus protein VP39"/>
    <property type="match status" value="1"/>
</dbReference>
<evidence type="ECO:0000313" key="2">
    <source>
        <dbReference type="Proteomes" id="UP001165653"/>
    </source>
</evidence>
<dbReference type="PANTHER" id="PTHR35276:SF1">
    <property type="entry name" value="TRNA (MNM(5)S(2)U34)-METHYLTRANSFERASE, CHLOROPLASTIC"/>
    <property type="match status" value="1"/>
</dbReference>
<keyword evidence="1" id="KW-0808">Transferase</keyword>
<organism evidence="1 2">
    <name type="scientific">Luteolibacter rhizosphaerae</name>
    <dbReference type="NCBI Taxonomy" id="2989719"/>
    <lineage>
        <taxon>Bacteria</taxon>
        <taxon>Pseudomonadati</taxon>
        <taxon>Verrucomicrobiota</taxon>
        <taxon>Verrucomicrobiia</taxon>
        <taxon>Verrucomicrobiales</taxon>
        <taxon>Verrucomicrobiaceae</taxon>
        <taxon>Luteolibacter</taxon>
    </lineage>
</organism>